<feature type="signal peptide" evidence="1">
    <location>
        <begin position="1"/>
        <end position="29"/>
    </location>
</feature>
<dbReference type="OrthoDB" id="3375999at2"/>
<proteinExistence type="predicted"/>
<gene>
    <name evidence="2" type="ORF">GA0070614_4537</name>
</gene>
<dbReference type="EMBL" id="LT607753">
    <property type="protein sequence ID" value="SCG69414.1"/>
    <property type="molecule type" value="Genomic_DNA"/>
</dbReference>
<evidence type="ECO:0000313" key="2">
    <source>
        <dbReference type="EMBL" id="SCG69414.1"/>
    </source>
</evidence>
<accession>A0A1C5JFP9</accession>
<evidence type="ECO:0000313" key="3">
    <source>
        <dbReference type="Proteomes" id="UP000198215"/>
    </source>
</evidence>
<dbReference type="Proteomes" id="UP000198215">
    <property type="component" value="Chromosome I"/>
</dbReference>
<organism evidence="2 3">
    <name type="scientific">Micromonospora coxensis</name>
    <dbReference type="NCBI Taxonomy" id="356852"/>
    <lineage>
        <taxon>Bacteria</taxon>
        <taxon>Bacillati</taxon>
        <taxon>Actinomycetota</taxon>
        <taxon>Actinomycetes</taxon>
        <taxon>Micromonosporales</taxon>
        <taxon>Micromonosporaceae</taxon>
        <taxon>Micromonospora</taxon>
    </lineage>
</organism>
<dbReference type="RefSeq" id="WP_088977826.1">
    <property type="nucleotide sequence ID" value="NZ_LT607753.1"/>
</dbReference>
<reference evidence="3" key="1">
    <citation type="submission" date="2016-06" db="EMBL/GenBank/DDBJ databases">
        <authorList>
            <person name="Varghese N."/>
            <person name="Submissions Spin"/>
        </authorList>
    </citation>
    <scope>NUCLEOTIDE SEQUENCE [LARGE SCALE GENOMIC DNA]</scope>
    <source>
        <strain evidence="3">DSM 45161</strain>
    </source>
</reference>
<evidence type="ECO:0000256" key="1">
    <source>
        <dbReference type="SAM" id="SignalP"/>
    </source>
</evidence>
<sequence>MATFFRRKAAAVTLGVLALTLAGGGIAAAQPTTERSAAQVVQPAPRSDLQPRPSAERVREAKAALAAQSEIGTEAIGGAVSFAVVKSGPGGGVNLLVRGHDAIAAYKYGPGQYEVFFNRNVARGGFVATIGTVAVPTPPTGEIPLPGEVGVAPRGYGLTNAVFVQTRNSAGVPTDLPFHLAVHTP</sequence>
<name>A0A1C5JFP9_9ACTN</name>
<feature type="chain" id="PRO_5008719649" description="Allene oxide cyclase barrel-like domain-containing protein" evidence="1">
    <location>
        <begin position="30"/>
        <end position="185"/>
    </location>
</feature>
<protein>
    <recommendedName>
        <fullName evidence="4">Allene oxide cyclase barrel-like domain-containing protein</fullName>
    </recommendedName>
</protein>
<evidence type="ECO:0008006" key="4">
    <source>
        <dbReference type="Google" id="ProtNLM"/>
    </source>
</evidence>
<dbReference type="AlphaFoldDB" id="A0A1C5JFP9"/>
<keyword evidence="3" id="KW-1185">Reference proteome</keyword>
<keyword evidence="1" id="KW-0732">Signal</keyword>